<dbReference type="OrthoDB" id="5522469at2"/>
<evidence type="ECO:0000259" key="1">
    <source>
        <dbReference type="PROSITE" id="PS51186"/>
    </source>
</evidence>
<protein>
    <submittedName>
        <fullName evidence="2">Ribosomal protein S18 acetylase RimI-like enzyme</fullName>
    </submittedName>
</protein>
<evidence type="ECO:0000313" key="3">
    <source>
        <dbReference type="Proteomes" id="UP000295793"/>
    </source>
</evidence>
<organism evidence="2 3">
    <name type="scientific">Reinekea marinisedimentorum</name>
    <dbReference type="NCBI Taxonomy" id="230495"/>
    <lineage>
        <taxon>Bacteria</taxon>
        <taxon>Pseudomonadati</taxon>
        <taxon>Pseudomonadota</taxon>
        <taxon>Gammaproteobacteria</taxon>
        <taxon>Oceanospirillales</taxon>
        <taxon>Saccharospirillaceae</taxon>
        <taxon>Reinekea</taxon>
    </lineage>
</organism>
<reference evidence="2 3" key="1">
    <citation type="submission" date="2019-03" db="EMBL/GenBank/DDBJ databases">
        <title>Genomic Encyclopedia of Archaeal and Bacterial Type Strains, Phase II (KMG-II): from individual species to whole genera.</title>
        <authorList>
            <person name="Goeker M."/>
        </authorList>
    </citation>
    <scope>NUCLEOTIDE SEQUENCE [LARGE SCALE GENOMIC DNA]</scope>
    <source>
        <strain evidence="2 3">DSM 15388</strain>
    </source>
</reference>
<proteinExistence type="predicted"/>
<keyword evidence="2" id="KW-0689">Ribosomal protein</keyword>
<dbReference type="Gene3D" id="3.40.630.30">
    <property type="match status" value="1"/>
</dbReference>
<feature type="domain" description="N-acetyltransferase" evidence="1">
    <location>
        <begin position="1"/>
        <end position="146"/>
    </location>
</feature>
<keyword evidence="3" id="KW-1185">Reference proteome</keyword>
<dbReference type="SUPFAM" id="SSF55729">
    <property type="entry name" value="Acyl-CoA N-acyltransferases (Nat)"/>
    <property type="match status" value="1"/>
</dbReference>
<dbReference type="CDD" id="cd04301">
    <property type="entry name" value="NAT_SF"/>
    <property type="match status" value="1"/>
</dbReference>
<dbReference type="EMBL" id="SLZR01000042">
    <property type="protein sequence ID" value="TCS34665.1"/>
    <property type="molecule type" value="Genomic_DNA"/>
</dbReference>
<comment type="caution">
    <text evidence="2">The sequence shown here is derived from an EMBL/GenBank/DDBJ whole genome shotgun (WGS) entry which is preliminary data.</text>
</comment>
<sequence>MEVQLVKAISEDFEFAYSAKKDALGPHIISKWGWDEEYQREVHFLRWKEKPWFLIVHNGEKVGTVSLLKQDDGALRFGEFYIFSAYRRRGIGSFVLRRVLSEADSLGQNVVLEYLKWNPVGELYRRNGFKVVAENDIHYFMERAKNF</sequence>
<dbReference type="InterPro" id="IPR016181">
    <property type="entry name" value="Acyl_CoA_acyltransferase"/>
</dbReference>
<dbReference type="AlphaFoldDB" id="A0A4R3HRN0"/>
<dbReference type="RefSeq" id="WP_132704329.1">
    <property type="nucleotide sequence ID" value="NZ_SLZR01000042.1"/>
</dbReference>
<dbReference type="Pfam" id="PF13508">
    <property type="entry name" value="Acetyltransf_7"/>
    <property type="match status" value="1"/>
</dbReference>
<dbReference type="Proteomes" id="UP000295793">
    <property type="component" value="Unassembled WGS sequence"/>
</dbReference>
<name>A0A4R3HRN0_9GAMM</name>
<accession>A0A4R3HRN0</accession>
<dbReference type="PROSITE" id="PS51186">
    <property type="entry name" value="GNAT"/>
    <property type="match status" value="1"/>
</dbReference>
<dbReference type="InterPro" id="IPR000182">
    <property type="entry name" value="GNAT_dom"/>
</dbReference>
<dbReference type="GO" id="GO:0005840">
    <property type="term" value="C:ribosome"/>
    <property type="evidence" value="ECO:0007669"/>
    <property type="project" value="UniProtKB-KW"/>
</dbReference>
<gene>
    <name evidence="2" type="ORF">BCF53_1424</name>
</gene>
<dbReference type="GO" id="GO:0016747">
    <property type="term" value="F:acyltransferase activity, transferring groups other than amino-acyl groups"/>
    <property type="evidence" value="ECO:0007669"/>
    <property type="project" value="InterPro"/>
</dbReference>
<keyword evidence="2" id="KW-0687">Ribonucleoprotein</keyword>
<evidence type="ECO:0000313" key="2">
    <source>
        <dbReference type="EMBL" id="TCS34665.1"/>
    </source>
</evidence>